<dbReference type="Gene3D" id="1.10.1300.10">
    <property type="entry name" value="3'5'-cyclic nucleotide phosphodiesterase, catalytic domain"/>
    <property type="match status" value="1"/>
</dbReference>
<dbReference type="SMART" id="SM00471">
    <property type="entry name" value="HDc"/>
    <property type="match status" value="1"/>
</dbReference>
<feature type="region of interest" description="Disordered" evidence="4">
    <location>
        <begin position="728"/>
        <end position="806"/>
    </location>
</feature>
<evidence type="ECO:0000313" key="6">
    <source>
        <dbReference type="EMBL" id="KAK1769351.1"/>
    </source>
</evidence>
<organism evidence="6 7">
    <name type="scientific">Phialemonium atrogriseum</name>
    <dbReference type="NCBI Taxonomy" id="1093897"/>
    <lineage>
        <taxon>Eukaryota</taxon>
        <taxon>Fungi</taxon>
        <taxon>Dikarya</taxon>
        <taxon>Ascomycota</taxon>
        <taxon>Pezizomycotina</taxon>
        <taxon>Sordariomycetes</taxon>
        <taxon>Sordariomycetidae</taxon>
        <taxon>Cephalothecales</taxon>
        <taxon>Cephalothecaceae</taxon>
        <taxon>Phialemonium</taxon>
    </lineage>
</organism>
<dbReference type="InterPro" id="IPR023174">
    <property type="entry name" value="PDEase_CS"/>
</dbReference>
<dbReference type="GeneID" id="85307038"/>
<feature type="domain" description="PDEase" evidence="5">
    <location>
        <begin position="281"/>
        <end position="626"/>
    </location>
</feature>
<keyword evidence="1 3" id="KW-0479">Metal-binding</keyword>
<feature type="compositionally biased region" description="Polar residues" evidence="4">
    <location>
        <begin position="752"/>
        <end position="775"/>
    </location>
</feature>
<feature type="compositionally biased region" description="Low complexity" evidence="4">
    <location>
        <begin position="781"/>
        <end position="799"/>
    </location>
</feature>
<dbReference type="InterPro" id="IPR002073">
    <property type="entry name" value="PDEase_catalytic_dom"/>
</dbReference>
<dbReference type="RefSeq" id="XP_060285564.1">
    <property type="nucleotide sequence ID" value="XM_060423851.1"/>
</dbReference>
<feature type="compositionally biased region" description="Polar residues" evidence="4">
    <location>
        <begin position="732"/>
        <end position="744"/>
    </location>
</feature>
<dbReference type="GO" id="GO:0004114">
    <property type="term" value="F:3',5'-cyclic-nucleotide phosphodiesterase activity"/>
    <property type="evidence" value="ECO:0007669"/>
    <property type="project" value="InterPro"/>
</dbReference>
<dbReference type="PANTHER" id="PTHR11347">
    <property type="entry name" value="CYCLIC NUCLEOTIDE PHOSPHODIESTERASE"/>
    <property type="match status" value="1"/>
</dbReference>
<evidence type="ECO:0000259" key="5">
    <source>
        <dbReference type="PROSITE" id="PS51845"/>
    </source>
</evidence>
<name>A0AAJ0C3P3_9PEZI</name>
<dbReference type="EC" id="3.1.4.-" evidence="3"/>
<dbReference type="PROSITE" id="PS51845">
    <property type="entry name" value="PDEASE_I_2"/>
    <property type="match status" value="1"/>
</dbReference>
<evidence type="ECO:0000256" key="4">
    <source>
        <dbReference type="SAM" id="MobiDB-lite"/>
    </source>
</evidence>
<accession>A0AAJ0C3P3</accession>
<dbReference type="GO" id="GO:0046872">
    <property type="term" value="F:metal ion binding"/>
    <property type="evidence" value="ECO:0007669"/>
    <property type="project" value="UniProtKB-KW"/>
</dbReference>
<protein>
    <recommendedName>
        <fullName evidence="3">Phosphodiesterase</fullName>
        <ecNumber evidence="3">3.1.4.-</ecNumber>
    </recommendedName>
</protein>
<comment type="similarity">
    <text evidence="3">Belongs to the cyclic nucleotide phosphodiesterase family.</text>
</comment>
<dbReference type="Pfam" id="PF00233">
    <property type="entry name" value="PDEase_I"/>
    <property type="match status" value="1"/>
</dbReference>
<reference evidence="6" key="1">
    <citation type="submission" date="2023-06" db="EMBL/GenBank/DDBJ databases">
        <title>Genome-scale phylogeny and comparative genomics of the fungal order Sordariales.</title>
        <authorList>
            <consortium name="Lawrence Berkeley National Laboratory"/>
            <person name="Hensen N."/>
            <person name="Bonometti L."/>
            <person name="Westerberg I."/>
            <person name="Brannstrom I.O."/>
            <person name="Guillou S."/>
            <person name="Cros-Aarteil S."/>
            <person name="Calhoun S."/>
            <person name="Haridas S."/>
            <person name="Kuo A."/>
            <person name="Mondo S."/>
            <person name="Pangilinan J."/>
            <person name="Riley R."/>
            <person name="Labutti K."/>
            <person name="Andreopoulos B."/>
            <person name="Lipzen A."/>
            <person name="Chen C."/>
            <person name="Yanf M."/>
            <person name="Daum C."/>
            <person name="Ng V."/>
            <person name="Clum A."/>
            <person name="Steindorff A."/>
            <person name="Ohm R."/>
            <person name="Martin F."/>
            <person name="Silar P."/>
            <person name="Natvig D."/>
            <person name="Lalanne C."/>
            <person name="Gautier V."/>
            <person name="Ament-Velasquez S.L."/>
            <person name="Kruys A."/>
            <person name="Hutchinson M.I."/>
            <person name="Powell A.J."/>
            <person name="Barry K."/>
            <person name="Miller A.N."/>
            <person name="Grigoriev I.V."/>
            <person name="Debuchy R."/>
            <person name="Gladieux P."/>
            <person name="Thoren M.H."/>
            <person name="Johannesson H."/>
        </authorList>
    </citation>
    <scope>NUCLEOTIDE SEQUENCE</scope>
    <source>
        <strain evidence="6">8032-3</strain>
    </source>
</reference>
<gene>
    <name evidence="6" type="ORF">QBC33DRAFT_352371</name>
</gene>
<comment type="caution">
    <text evidence="6">The sequence shown here is derived from an EMBL/GenBank/DDBJ whole genome shotgun (WGS) entry which is preliminary data.</text>
</comment>
<keyword evidence="2 3" id="KW-0378">Hydrolase</keyword>
<evidence type="ECO:0000313" key="7">
    <source>
        <dbReference type="Proteomes" id="UP001244011"/>
    </source>
</evidence>
<dbReference type="PROSITE" id="PS00126">
    <property type="entry name" value="PDEASE_I_1"/>
    <property type="match status" value="1"/>
</dbReference>
<dbReference type="CDD" id="cd00077">
    <property type="entry name" value="HDc"/>
    <property type="match status" value="1"/>
</dbReference>
<dbReference type="InterPro" id="IPR036971">
    <property type="entry name" value="PDEase_catalytic_dom_sf"/>
</dbReference>
<dbReference type="GO" id="GO:0007165">
    <property type="term" value="P:signal transduction"/>
    <property type="evidence" value="ECO:0007669"/>
    <property type="project" value="InterPro"/>
</dbReference>
<evidence type="ECO:0000256" key="1">
    <source>
        <dbReference type="ARBA" id="ARBA00022723"/>
    </source>
</evidence>
<dbReference type="SUPFAM" id="SSF109604">
    <property type="entry name" value="HD-domain/PDEase-like"/>
    <property type="match status" value="1"/>
</dbReference>
<dbReference type="EMBL" id="MU839003">
    <property type="protein sequence ID" value="KAK1769351.1"/>
    <property type="molecule type" value="Genomic_DNA"/>
</dbReference>
<evidence type="ECO:0000256" key="2">
    <source>
        <dbReference type="ARBA" id="ARBA00022801"/>
    </source>
</evidence>
<feature type="region of interest" description="Disordered" evidence="4">
    <location>
        <begin position="92"/>
        <end position="116"/>
    </location>
</feature>
<feature type="compositionally biased region" description="Low complexity" evidence="4">
    <location>
        <begin position="99"/>
        <end position="109"/>
    </location>
</feature>
<dbReference type="Proteomes" id="UP001244011">
    <property type="component" value="Unassembled WGS sequence"/>
</dbReference>
<proteinExistence type="inferred from homology"/>
<keyword evidence="7" id="KW-1185">Reference proteome</keyword>
<dbReference type="AlphaFoldDB" id="A0AAJ0C3P3"/>
<comment type="cofactor">
    <cofactor evidence="3">
        <name>a divalent metal cation</name>
        <dbReference type="ChEBI" id="CHEBI:60240"/>
    </cofactor>
    <text evidence="3">Binds 2 divalent metal cations per subunit. Site 1 may preferentially bind zinc ions, while site 2 has a preference for magnesium and/or manganese ions.</text>
</comment>
<dbReference type="InterPro" id="IPR003607">
    <property type="entry name" value="HD/PDEase_dom"/>
</dbReference>
<sequence>MDHATCNVLYVDRNVREDRYLNASKGDSAAGAEWETELIAENVKLLLHVFGEVHLISTGGACLSQWLDLQDTSVIELKPTLIIIDTPYGDRLPERARSRTPSPRSLPSPEDGEGQNHEEELYGLALLQRIVSESYLRNLSKLVVPVPIVAFPPSDGSDGHEETGDARDEIANRNLHPDAPKIQRTGNRKMLKRCLDLGATDVMASPMNVKCITNLEVHAYRAHRDAAQDQKSLLEVRRGRKRSWVGISEEKPFSYLREAMVSGLMNRICRIESGLDDPVGVKVSIPVQRRAAIADAVGRWHFCAHDFSDDELIVAASVMLKHALSMPELEQWRIPTDQLHSFLIACRAAYNAFVPYHNFRHVVDVLQATFSFLVHIGILPPFPSTGPPYLTPKKSPIAELLEPLDALTLLVTAIGHDVGHPGVNNGFLTKLNAPLAQLYNDRSVLESFHCAAYSQILRRHWPGAFENSRMRSLMISSILATDMGLHFEYMKRLADLQGKLRENNSTEGWSAAMVEEQKALTCALLMKCADISNVARHHDTAVQWTYILSDEFSRQASMEAELSIPTSLMAEPKKDKISLGKAQLGFMSYFAMPLFQGVADIIPGMQYCVDELEANRVIFESIVGGGQKEVQTNRMPCWDDNVSPKTTTMDVNHEHREVLSPAPTVLVNRASTEKEFLTHQVSPVDKPSQIPEFNAGYQEVNGITTNFNSVADFAASDPFNVNDCNHDRPGQQRCSETTEGSSVPCSGDWASGPTSATTGKMPLSPSTRGTSVVSRDSTDRPVSVPTTTTTAPSSALVATESATSEAGPKIEVRRAADVSPGACRSLRKKPSRFRINALPFFRRHKGSSPPVPAADTAG</sequence>
<evidence type="ECO:0000256" key="3">
    <source>
        <dbReference type="RuleBase" id="RU363067"/>
    </source>
</evidence>